<evidence type="ECO:0000259" key="1">
    <source>
        <dbReference type="Pfam" id="PF13643"/>
    </source>
</evidence>
<dbReference type="InterPro" id="IPR025285">
    <property type="entry name" value="DUF4145"/>
</dbReference>
<accession>A0A1M6PQS7</accession>
<dbReference type="Pfam" id="PF13643">
    <property type="entry name" value="DUF4145"/>
    <property type="match status" value="1"/>
</dbReference>
<evidence type="ECO:0000313" key="2">
    <source>
        <dbReference type="EMBL" id="SHK10208.1"/>
    </source>
</evidence>
<evidence type="ECO:0000313" key="3">
    <source>
        <dbReference type="Proteomes" id="UP000183947"/>
    </source>
</evidence>
<dbReference type="OrthoDB" id="979709at2"/>
<dbReference type="Proteomes" id="UP000183947">
    <property type="component" value="Unassembled WGS sequence"/>
</dbReference>
<sequence length="232" mass="26186">MYKISSEFIASTATIGAFILPKAVDANCPHCNRKVTLTCAWKQERKLLPELMHASSTCPACHEMVTFILVNMNLNDVYYEGGELFIYPASHRREPLDEIAGALTERLERAYTAAINIYNLGEWNGAVVACRRALEGITKDLLPHDKRDKNLFKQIEELSNHRDFAKPIQELAHSLRSGGNLGAHFDLEKEANKEIATLMFDLLDSMIEYIYVLPEKIKSLESKIQSLNTDNG</sequence>
<name>A0A1M6PQS7_9BACT</name>
<dbReference type="RefSeq" id="WP_084548749.1">
    <property type="nucleotide sequence ID" value="NZ_FRAS01000001.1"/>
</dbReference>
<gene>
    <name evidence="2" type="ORF">SAMN02746009_00310</name>
</gene>
<dbReference type="AlphaFoldDB" id="A0A1M6PQS7"/>
<proteinExistence type="predicted"/>
<reference evidence="3" key="1">
    <citation type="submission" date="2016-11" db="EMBL/GenBank/DDBJ databases">
        <authorList>
            <person name="Varghese N."/>
            <person name="Submissions S."/>
        </authorList>
    </citation>
    <scope>NUCLEOTIDE SEQUENCE [LARGE SCALE GENOMIC DNA]</scope>
    <source>
        <strain evidence="3">DSM 18569</strain>
    </source>
</reference>
<organism evidence="2 3">
    <name type="scientific">Hymenobacter psychrotolerans DSM 18569</name>
    <dbReference type="NCBI Taxonomy" id="1121959"/>
    <lineage>
        <taxon>Bacteria</taxon>
        <taxon>Pseudomonadati</taxon>
        <taxon>Bacteroidota</taxon>
        <taxon>Cytophagia</taxon>
        <taxon>Cytophagales</taxon>
        <taxon>Hymenobacteraceae</taxon>
        <taxon>Hymenobacter</taxon>
    </lineage>
</organism>
<protein>
    <recommendedName>
        <fullName evidence="1">DUF4145 domain-containing protein</fullName>
    </recommendedName>
</protein>
<keyword evidence="3" id="KW-1185">Reference proteome</keyword>
<dbReference type="EMBL" id="FRAS01000001">
    <property type="protein sequence ID" value="SHK10208.1"/>
    <property type="molecule type" value="Genomic_DNA"/>
</dbReference>
<feature type="domain" description="DUF4145" evidence="1">
    <location>
        <begin position="124"/>
        <end position="203"/>
    </location>
</feature>